<evidence type="ECO:0000256" key="5">
    <source>
        <dbReference type="ARBA" id="ARBA00022691"/>
    </source>
</evidence>
<evidence type="ECO:0000256" key="1">
    <source>
        <dbReference type="ARBA" id="ARBA00006594"/>
    </source>
</evidence>
<evidence type="ECO:0000313" key="20">
    <source>
        <dbReference type="EMBL" id="HAB5715005.1"/>
    </source>
</evidence>
<dbReference type="InterPro" id="IPR002295">
    <property type="entry name" value="N4/N6-MTase_EcoPI_Mod-like"/>
</dbReference>
<reference evidence="25" key="1">
    <citation type="journal article" date="2018" name="Genome Biol.">
        <title>SKESA: strategic k-mer extension for scrupulous assemblies.</title>
        <authorList>
            <person name="Souvorov A."/>
            <person name="Agarwala R."/>
            <person name="Lipman D.J."/>
        </authorList>
    </citation>
    <scope>NUCLEOTIDE SEQUENCE</scope>
    <source>
        <strain evidence="25">Salmonella enterica</strain>
    </source>
</reference>
<sequence length="539" mass="62130">MSTKQKLELNWIGKHKRPRLEPRILLEDKTLSYGDADNENLLIHGDNLLALKALEQKYAGKVKCIFIDPPYNTGSAFKYYEDGLEHSVWLCLIRDRLEILRTLLSEDGSIWITIDDNEAHYLKIVCDEVFGRNNFQCDIAWEKRYAPPPDTKGFGYVHDHLLCYRKSEQFQRNYLPMTEDQTGRYKNPDNDPRGPWKSENYTCRYTADERPNLYYPIINPHTGEEIWPSKTRVWAMSRGVTESNLRENRIWWGKNGTNSKPALKNFLSEVNKGMMPMSLWKHTLAGHTQEAMKEMLALYGDEPFTTPKPERLLHTILTIATNKGDLVLDSFAGSGTTGAVAHKMDRRWIMVELGEHCNTHIVPRLKKVINGEDLGGISKSVNWQGGGGFRYFHLAPSLLKKDNWGNWVINKEYNAEMLAEAMCKHMNFTYAPSQTQYWNHGYSTETDYIYVTTGSLAYEQLKVLSEEVGTERTLLICCKAFMTEGADFPNLTLVKIPRAILSKCEWDHDDYSFTLNVLSDSEQPDDIDYDENIEDEESL</sequence>
<dbReference type="AlphaFoldDB" id="A0A3U4AU53"/>
<reference evidence="25" key="2">
    <citation type="submission" date="2019-10" db="EMBL/GenBank/DDBJ databases">
        <authorList>
            <consortium name="NCBI Pathogen Detection Project"/>
        </authorList>
    </citation>
    <scope>NUCLEOTIDE SEQUENCE</scope>
    <source>
        <strain evidence="25">Salmonella enterica</strain>
    </source>
</reference>
<evidence type="ECO:0000313" key="12">
    <source>
        <dbReference type="EMBL" id="HAB2045652.1"/>
    </source>
</evidence>
<dbReference type="EMBL" id="DAAQXX010000005">
    <property type="protein sequence ID" value="HAE1326420.1"/>
    <property type="molecule type" value="Genomic_DNA"/>
</dbReference>
<dbReference type="EMBL" id="DAAQXN010000009">
    <property type="protein sequence ID" value="HAE1283120.1"/>
    <property type="molecule type" value="Genomic_DNA"/>
</dbReference>
<feature type="region of interest" description="Disordered" evidence="7">
    <location>
        <begin position="179"/>
        <end position="198"/>
    </location>
</feature>
<evidence type="ECO:0000313" key="11">
    <source>
        <dbReference type="EMBL" id="HAB1829108.1"/>
    </source>
</evidence>
<evidence type="ECO:0000313" key="18">
    <source>
        <dbReference type="EMBL" id="HAB4814171.1"/>
    </source>
</evidence>
<evidence type="ECO:0000313" key="10">
    <source>
        <dbReference type="EMBL" id="HAB1646130.1"/>
    </source>
</evidence>
<feature type="compositionally biased region" description="Basic and acidic residues" evidence="7">
    <location>
        <begin position="181"/>
        <end position="196"/>
    </location>
</feature>
<evidence type="ECO:0000256" key="6">
    <source>
        <dbReference type="ARBA" id="ARBA00047942"/>
    </source>
</evidence>
<dbReference type="EMBL" id="DAAFYR010000005">
    <property type="protein sequence ID" value="HAB2045652.1"/>
    <property type="molecule type" value="Genomic_DNA"/>
</dbReference>
<dbReference type="EMBL" id="DAARAN010000004">
    <property type="protein sequence ID" value="HAE1626462.1"/>
    <property type="molecule type" value="Genomic_DNA"/>
</dbReference>
<keyword evidence="5" id="KW-0949">S-adenosyl-L-methionine</keyword>
<dbReference type="EMBL" id="DAAGCD010000005">
    <property type="protein sequence ID" value="HAB2450748.1"/>
    <property type="molecule type" value="Genomic_DNA"/>
</dbReference>
<evidence type="ECO:0000256" key="7">
    <source>
        <dbReference type="SAM" id="MobiDB-lite"/>
    </source>
</evidence>
<evidence type="ECO:0000313" key="23">
    <source>
        <dbReference type="EMBL" id="HAE1283120.1"/>
    </source>
</evidence>
<dbReference type="InterPro" id="IPR029063">
    <property type="entry name" value="SAM-dependent_MTases_sf"/>
</dbReference>
<evidence type="ECO:0000313" key="9">
    <source>
        <dbReference type="EMBL" id="HAB0935153.1"/>
    </source>
</evidence>
<dbReference type="EMBL" id="DAARBF010000005">
    <property type="protein sequence ID" value="HAE1712284.1"/>
    <property type="molecule type" value="Genomic_DNA"/>
</dbReference>
<dbReference type="EMBL" id="DAAHED010000003">
    <property type="protein sequence ID" value="HAB5715005.1"/>
    <property type="molecule type" value="Genomic_DNA"/>
</dbReference>
<evidence type="ECO:0000313" key="22">
    <source>
        <dbReference type="EMBL" id="HAB6083828.1"/>
    </source>
</evidence>
<proteinExistence type="inferred from homology"/>
<evidence type="ECO:0000313" key="14">
    <source>
        <dbReference type="EMBL" id="HAB2316448.1"/>
    </source>
</evidence>
<accession>A0A3U4AU53</accession>
<dbReference type="EC" id="2.1.1.72" evidence="2"/>
<protein>
    <recommendedName>
        <fullName evidence="2">site-specific DNA-methyltransferase (adenine-specific)</fullName>
        <ecNumber evidence="2">2.1.1.72</ecNumber>
    </recommendedName>
</protein>
<organism evidence="25">
    <name type="scientific">Salmonella enterica I</name>
    <dbReference type="NCBI Taxonomy" id="59201"/>
    <lineage>
        <taxon>Bacteria</taxon>
        <taxon>Pseudomonadati</taxon>
        <taxon>Pseudomonadota</taxon>
        <taxon>Gammaproteobacteria</taxon>
        <taxon>Enterobacterales</taxon>
        <taxon>Enterobacteriaceae</taxon>
        <taxon>Salmonella</taxon>
    </lineage>
</organism>
<evidence type="ECO:0000313" key="25">
    <source>
        <dbReference type="EMBL" id="HAE1626462.1"/>
    </source>
</evidence>
<dbReference type="EMBL" id="DAAFPP010000004">
    <property type="protein sequence ID" value="HAB0935153.1"/>
    <property type="molecule type" value="Genomic_DNA"/>
</dbReference>
<dbReference type="RefSeq" id="WP_024148174.1">
    <property type="nucleotide sequence ID" value="NZ_CP033356.2"/>
</dbReference>
<dbReference type="PIRSF" id="PIRSF015855">
    <property type="entry name" value="TypeIII_Mtase_mKpnI"/>
    <property type="match status" value="1"/>
</dbReference>
<comment type="similarity">
    <text evidence="1">Belongs to the N(4)/N(6)-methyltransferase family.</text>
</comment>
<dbReference type="EMBL" id="DAAHHH010000007">
    <property type="protein sequence ID" value="HAB6071264.1"/>
    <property type="molecule type" value="Genomic_DNA"/>
</dbReference>
<dbReference type="GO" id="GO:0008170">
    <property type="term" value="F:N-methyltransferase activity"/>
    <property type="evidence" value="ECO:0007669"/>
    <property type="project" value="InterPro"/>
</dbReference>
<comment type="catalytic activity">
    <reaction evidence="6">
        <text>a 2'-deoxyadenosine in DNA + S-adenosyl-L-methionine = an N(6)-methyl-2'-deoxyadenosine in DNA + S-adenosyl-L-homocysteine + H(+)</text>
        <dbReference type="Rhea" id="RHEA:15197"/>
        <dbReference type="Rhea" id="RHEA-COMP:12418"/>
        <dbReference type="Rhea" id="RHEA-COMP:12419"/>
        <dbReference type="ChEBI" id="CHEBI:15378"/>
        <dbReference type="ChEBI" id="CHEBI:57856"/>
        <dbReference type="ChEBI" id="CHEBI:59789"/>
        <dbReference type="ChEBI" id="CHEBI:90615"/>
        <dbReference type="ChEBI" id="CHEBI:90616"/>
        <dbReference type="EC" id="2.1.1.72"/>
    </reaction>
</comment>
<evidence type="ECO:0000256" key="3">
    <source>
        <dbReference type="ARBA" id="ARBA00022603"/>
    </source>
</evidence>
<feature type="domain" description="DNA methylase N-4/N-6" evidence="8">
    <location>
        <begin position="62"/>
        <end position="356"/>
    </location>
</feature>
<dbReference type="EMBL" id="DAAGAY010000005">
    <property type="protein sequence ID" value="HAB2316448.1"/>
    <property type="molecule type" value="Genomic_DNA"/>
</dbReference>
<evidence type="ECO:0000313" key="26">
    <source>
        <dbReference type="EMBL" id="HAE1712284.1"/>
    </source>
</evidence>
<dbReference type="GO" id="GO:0009007">
    <property type="term" value="F:site-specific DNA-methyltransferase (adenine-specific) activity"/>
    <property type="evidence" value="ECO:0007669"/>
    <property type="project" value="UniProtKB-EC"/>
</dbReference>
<dbReference type="EMBL" id="DAAGBY010000005">
    <property type="protein sequence ID" value="HAB2442266.1"/>
    <property type="molecule type" value="Genomic_DNA"/>
</dbReference>
<dbReference type="Pfam" id="PF01555">
    <property type="entry name" value="N6_N4_Mtase"/>
    <property type="match status" value="1"/>
</dbReference>
<keyword evidence="3 25" id="KW-0489">Methyltransferase</keyword>
<dbReference type="InterPro" id="IPR002052">
    <property type="entry name" value="DNA_methylase_N6_adenine_CS"/>
</dbReference>
<evidence type="ECO:0000313" key="19">
    <source>
        <dbReference type="EMBL" id="HAB4871695.1"/>
    </source>
</evidence>
<evidence type="ECO:0000313" key="13">
    <source>
        <dbReference type="EMBL" id="HAB2271191.1"/>
    </source>
</evidence>
<evidence type="ECO:0000313" key="24">
    <source>
        <dbReference type="EMBL" id="HAE1326420.1"/>
    </source>
</evidence>
<dbReference type="EMBL" id="DAAFWU010000004">
    <property type="protein sequence ID" value="HAB1829108.1"/>
    <property type="molecule type" value="Genomic_DNA"/>
</dbReference>
<evidence type="ECO:0000256" key="2">
    <source>
        <dbReference type="ARBA" id="ARBA00011900"/>
    </source>
</evidence>
<dbReference type="Gene3D" id="3.40.50.150">
    <property type="entry name" value="Vaccinia Virus protein VP39"/>
    <property type="match status" value="1"/>
</dbReference>
<evidence type="ECO:0000259" key="8">
    <source>
        <dbReference type="Pfam" id="PF01555"/>
    </source>
</evidence>
<dbReference type="EMBL" id="DAAGWT010000005">
    <property type="protein sequence ID" value="HAB4871695.1"/>
    <property type="molecule type" value="Genomic_DNA"/>
</dbReference>
<gene>
    <name evidence="23" type="ORF">G2926_12625</name>
    <name evidence="24" type="ORF">G2947_09240</name>
    <name evidence="25" type="ORF">G3A15_08185</name>
    <name evidence="26" type="ORF">G3A26_09820</name>
    <name evidence="19" type="ORF">GB029_09240</name>
    <name evidence="20" type="ORF">GB188_05650</name>
    <name evidence="12" type="ORF">GB195_09300</name>
    <name evidence="13" type="ORF">GB338_09350</name>
    <name evidence="22" type="ORF">GB345_05930</name>
    <name evidence="21" type="ORF">GB359_11385</name>
    <name evidence="17" type="ORF">GB406_08180</name>
    <name evidence="14" type="ORF">GB431_09820</name>
    <name evidence="15" type="ORF">GB534_09820</name>
    <name evidence="16" type="ORF">GB593_09820</name>
    <name evidence="10" type="ORF">GBW19_09820</name>
    <name evidence="11" type="ORF">GBY20_08180</name>
    <name evidence="9" type="ORF">GBZ27_08180</name>
    <name evidence="18" type="ORF">GBZ72_09820</name>
</gene>
<comment type="caution">
    <text evidence="25">The sequence shown here is derived from an EMBL/GenBank/DDBJ whole genome shotgun (WGS) entry which is preliminary data.</text>
</comment>
<dbReference type="PROSITE" id="PS00092">
    <property type="entry name" value="N6_MTASE"/>
    <property type="match status" value="1"/>
</dbReference>
<dbReference type="GO" id="GO:0032259">
    <property type="term" value="P:methylation"/>
    <property type="evidence" value="ECO:0007669"/>
    <property type="project" value="UniProtKB-KW"/>
</dbReference>
<dbReference type="InterPro" id="IPR002941">
    <property type="entry name" value="DNA_methylase_N4/N6"/>
</dbReference>
<dbReference type="EMBL" id="DAAFVJ010000005">
    <property type="protein sequence ID" value="HAB1646130.1"/>
    <property type="molecule type" value="Genomic_DNA"/>
</dbReference>
<evidence type="ECO:0000313" key="16">
    <source>
        <dbReference type="EMBL" id="HAB2450748.1"/>
    </source>
</evidence>
<dbReference type="EMBL" id="DAAGWG010000005">
    <property type="protein sequence ID" value="HAB4814171.1"/>
    <property type="molecule type" value="Genomic_DNA"/>
</dbReference>
<evidence type="ECO:0000313" key="21">
    <source>
        <dbReference type="EMBL" id="HAB6071264.1"/>
    </source>
</evidence>
<dbReference type="PRINTS" id="PR00506">
    <property type="entry name" value="D21N6MTFRASE"/>
</dbReference>
<evidence type="ECO:0000313" key="17">
    <source>
        <dbReference type="EMBL" id="HAB4558687.1"/>
    </source>
</evidence>
<dbReference type="GO" id="GO:0003677">
    <property type="term" value="F:DNA binding"/>
    <property type="evidence" value="ECO:0007669"/>
    <property type="project" value="InterPro"/>
</dbReference>
<keyword evidence="4 25" id="KW-0808">Transferase</keyword>
<evidence type="ECO:0000313" key="15">
    <source>
        <dbReference type="EMBL" id="HAB2442266.1"/>
    </source>
</evidence>
<dbReference type="SUPFAM" id="SSF53335">
    <property type="entry name" value="S-adenosyl-L-methionine-dependent methyltransferases"/>
    <property type="match status" value="1"/>
</dbReference>
<name>A0A3U4AU53_SALET</name>
<evidence type="ECO:0000256" key="4">
    <source>
        <dbReference type="ARBA" id="ARBA00022679"/>
    </source>
</evidence>
<dbReference type="EMBL" id="DAAHHI010000003">
    <property type="protein sequence ID" value="HAB6083828.1"/>
    <property type="molecule type" value="Genomic_DNA"/>
</dbReference>
<dbReference type="EMBL" id="DAAGAO010000005">
    <property type="protein sequence ID" value="HAB2271191.1"/>
    <property type="molecule type" value="Genomic_DNA"/>
</dbReference>
<dbReference type="EMBL" id="DAAGTZ010000004">
    <property type="protein sequence ID" value="HAB4558687.1"/>
    <property type="molecule type" value="Genomic_DNA"/>
</dbReference>